<reference evidence="2" key="1">
    <citation type="journal article" date="2008" name="Nat. Genet.">
        <title>The Pristionchus pacificus genome provides a unique perspective on nematode lifestyle and parasitism.</title>
        <authorList>
            <person name="Dieterich C."/>
            <person name="Clifton S.W."/>
            <person name="Schuster L.N."/>
            <person name="Chinwalla A."/>
            <person name="Delehaunty K."/>
            <person name="Dinkelacker I."/>
            <person name="Fulton L."/>
            <person name="Fulton R."/>
            <person name="Godfrey J."/>
            <person name="Minx P."/>
            <person name="Mitreva M."/>
            <person name="Roeseler W."/>
            <person name="Tian H."/>
            <person name="Witte H."/>
            <person name="Yang S.P."/>
            <person name="Wilson R.K."/>
            <person name="Sommer R.J."/>
        </authorList>
    </citation>
    <scope>NUCLEOTIDE SEQUENCE [LARGE SCALE GENOMIC DNA]</scope>
    <source>
        <strain evidence="2">PS312</strain>
    </source>
</reference>
<accession>A0A8R1Z1C8</accession>
<name>A0A2A6CM73_PRIPA</name>
<organism evidence="1 2">
    <name type="scientific">Pristionchus pacificus</name>
    <name type="common">Parasitic nematode worm</name>
    <dbReference type="NCBI Taxonomy" id="54126"/>
    <lineage>
        <taxon>Eukaryota</taxon>
        <taxon>Metazoa</taxon>
        <taxon>Ecdysozoa</taxon>
        <taxon>Nematoda</taxon>
        <taxon>Chromadorea</taxon>
        <taxon>Rhabditida</taxon>
        <taxon>Rhabditina</taxon>
        <taxon>Diplogasteromorpha</taxon>
        <taxon>Diplogasteroidea</taxon>
        <taxon>Neodiplogasteridae</taxon>
        <taxon>Pristionchus</taxon>
    </lineage>
</organism>
<evidence type="ECO:0000313" key="1">
    <source>
        <dbReference type="EnsemblMetazoa" id="PPA41560.1"/>
    </source>
</evidence>
<accession>A0A2A6CM73</accession>
<dbReference type="AlphaFoldDB" id="A0A2A6CM73"/>
<gene>
    <name evidence="1" type="primary">WBGene00279929</name>
</gene>
<protein>
    <submittedName>
        <fullName evidence="1">Uncharacterized protein</fullName>
    </submittedName>
</protein>
<keyword evidence="2" id="KW-1185">Reference proteome</keyword>
<sequence>MPRLTGNLIYIIPAIFQAYSRILFISALGDLIGAFMLPSIIPRSILFNEANVLDYYGFCTIHSVESCWICTVFDVSSVILQSGTYFPQENNQWSQRQLGVPKREFARRSKLMLIRALNVQLLILSCFFTGAVLLS</sequence>
<dbReference type="Proteomes" id="UP000005239">
    <property type="component" value="Unassembled WGS sequence"/>
</dbReference>
<dbReference type="EnsemblMetazoa" id="PPA41560.1">
    <property type="protein sequence ID" value="PPA41560.1"/>
    <property type="gene ID" value="WBGene00279929"/>
</dbReference>
<proteinExistence type="predicted"/>
<reference evidence="1" key="2">
    <citation type="submission" date="2022-06" db="UniProtKB">
        <authorList>
            <consortium name="EnsemblMetazoa"/>
        </authorList>
    </citation>
    <scope>IDENTIFICATION</scope>
    <source>
        <strain evidence="1">PS312</strain>
    </source>
</reference>
<evidence type="ECO:0000313" key="2">
    <source>
        <dbReference type="Proteomes" id="UP000005239"/>
    </source>
</evidence>